<dbReference type="AlphaFoldDB" id="A0A2S7IUC7"/>
<keyword evidence="3" id="KW-1185">Reference proteome</keyword>
<evidence type="ECO:0000256" key="1">
    <source>
        <dbReference type="SAM" id="Coils"/>
    </source>
</evidence>
<accession>A0A2S7IUC7</accession>
<name>A0A2S7IUC7_9HYPH</name>
<organism evidence="2 3">
    <name type="scientific">Brucella oryzae</name>
    <dbReference type="NCBI Taxonomy" id="335286"/>
    <lineage>
        <taxon>Bacteria</taxon>
        <taxon>Pseudomonadati</taxon>
        <taxon>Pseudomonadota</taxon>
        <taxon>Alphaproteobacteria</taxon>
        <taxon>Hyphomicrobiales</taxon>
        <taxon>Brucellaceae</taxon>
        <taxon>Brucella/Ochrobactrum group</taxon>
        <taxon>Brucella</taxon>
    </lineage>
</organism>
<comment type="caution">
    <text evidence="2">The sequence shown here is derived from an EMBL/GenBank/DDBJ whole genome shotgun (WGS) entry which is preliminary data.</text>
</comment>
<dbReference type="Proteomes" id="UP000238493">
    <property type="component" value="Unassembled WGS sequence"/>
</dbReference>
<keyword evidence="1" id="KW-0175">Coiled coil</keyword>
<protein>
    <submittedName>
        <fullName evidence="2">Uncharacterized protein</fullName>
    </submittedName>
</protein>
<dbReference type="RefSeq" id="WP_104757560.1">
    <property type="nucleotide sequence ID" value="NZ_PTRC01000060.1"/>
</dbReference>
<sequence length="233" mass="26151">MASEDLLKKAVTAFNALSPDQQAEMLEEQRQSWVRGNIGLSRDERGMTSPVMPRPAPAATDTGLETVGHIYFRTDNSMKRYLTDILKYNPDDLAFWINEKAQKEHTIHQLVTRSQAEELLAAERAKVRHWQEQYTEMHSQFIDLAKSAEADNAAQAARIKEWEKADRLVSAALWEKKVEALEAKLAAAEKALENAADDFYLIHTRISDGQVERAKGTAFAGEKATLKLLGGKP</sequence>
<gene>
    <name evidence="2" type="ORF">C3731_21160</name>
</gene>
<evidence type="ECO:0000313" key="2">
    <source>
        <dbReference type="EMBL" id="PQA71602.1"/>
    </source>
</evidence>
<dbReference type="OrthoDB" id="7219996at2"/>
<dbReference type="EMBL" id="PTRC01000060">
    <property type="protein sequence ID" value="PQA71602.1"/>
    <property type="molecule type" value="Genomic_DNA"/>
</dbReference>
<proteinExistence type="predicted"/>
<feature type="coiled-coil region" evidence="1">
    <location>
        <begin position="113"/>
        <end position="198"/>
    </location>
</feature>
<evidence type="ECO:0000313" key="3">
    <source>
        <dbReference type="Proteomes" id="UP000238493"/>
    </source>
</evidence>
<reference evidence="2 3" key="1">
    <citation type="submission" date="2018-02" db="EMBL/GenBank/DDBJ databases">
        <title>Draft genome sequence of Ochrobactrum oryzae found in Brazil.</title>
        <authorList>
            <person name="Cerdeira L."/>
            <person name="Andrade F."/>
            <person name="Zacariotto T."/>
            <person name="Barbosa B."/>
            <person name="Santos S."/>
            <person name="Cassetari V."/>
            <person name="Lincopan N."/>
        </authorList>
    </citation>
    <scope>NUCLEOTIDE SEQUENCE [LARGE SCALE GENOMIC DNA]</scope>
    <source>
        <strain evidence="2 3">OA447</strain>
    </source>
</reference>